<evidence type="ECO:0000259" key="2">
    <source>
        <dbReference type="Pfam" id="PF02517"/>
    </source>
</evidence>
<dbReference type="RefSeq" id="WP_184254071.1">
    <property type="nucleotide sequence ID" value="NZ_JACHIO010000005.1"/>
</dbReference>
<dbReference type="AlphaFoldDB" id="A0A7W7ZND0"/>
<name>A0A7W7ZND0_9BACT</name>
<dbReference type="InterPro" id="IPR003675">
    <property type="entry name" value="Rce1/LyrA-like_dom"/>
</dbReference>
<dbReference type="GO" id="GO:0004175">
    <property type="term" value="F:endopeptidase activity"/>
    <property type="evidence" value="ECO:0007669"/>
    <property type="project" value="UniProtKB-ARBA"/>
</dbReference>
<keyword evidence="1" id="KW-0472">Membrane</keyword>
<feature type="transmembrane region" description="Helical" evidence="1">
    <location>
        <begin position="170"/>
        <end position="195"/>
    </location>
</feature>
<feature type="transmembrane region" description="Helical" evidence="1">
    <location>
        <begin position="227"/>
        <end position="246"/>
    </location>
</feature>
<dbReference type="Pfam" id="PF02517">
    <property type="entry name" value="Rce1-like"/>
    <property type="match status" value="1"/>
</dbReference>
<sequence length="254" mass="28022">MLHLFTYGVLLAACLGILWGFVRKDHAEYAAFKLLTETADRQRCYRDWTVKSFLLFTGSTVIVLALLRRFGALIALPNEFHSLSLQLRSQMPREQLPGRGFLLGFGFAVFGSMILGGFLARALARKGDKAKIVTVGDIEPLMPRNGAETGWTALLSLNAGLSEELFFRMLLPLLLVNLLGNARFAFAVAAILFGLVHFYQGAVGVIATMILGLVFTGLYLWTGNLWIAIGVHAFFDLIGLVVRPTLMRMIPVKS</sequence>
<evidence type="ECO:0000313" key="4">
    <source>
        <dbReference type="Proteomes" id="UP000584867"/>
    </source>
</evidence>
<feature type="transmembrane region" description="Helical" evidence="1">
    <location>
        <begin position="202"/>
        <end position="221"/>
    </location>
</feature>
<feature type="transmembrane region" description="Helical" evidence="1">
    <location>
        <begin position="100"/>
        <end position="120"/>
    </location>
</feature>
<keyword evidence="3" id="KW-0645">Protease</keyword>
<comment type="caution">
    <text evidence="3">The sequence shown here is derived from an EMBL/GenBank/DDBJ whole genome shotgun (WGS) entry which is preliminary data.</text>
</comment>
<dbReference type="GO" id="GO:0006508">
    <property type="term" value="P:proteolysis"/>
    <property type="evidence" value="ECO:0007669"/>
    <property type="project" value="UniProtKB-KW"/>
</dbReference>
<keyword evidence="1" id="KW-0812">Transmembrane</keyword>
<keyword evidence="1" id="KW-1133">Transmembrane helix</keyword>
<gene>
    <name evidence="3" type="ORF">HDF15_001485</name>
</gene>
<evidence type="ECO:0000313" key="3">
    <source>
        <dbReference type="EMBL" id="MBB5063145.1"/>
    </source>
</evidence>
<protein>
    <submittedName>
        <fullName evidence="3">Membrane protease YdiL (CAAX protease family)</fullName>
    </submittedName>
</protein>
<dbReference type="Proteomes" id="UP000584867">
    <property type="component" value="Unassembled WGS sequence"/>
</dbReference>
<dbReference type="EMBL" id="JACHIO010000005">
    <property type="protein sequence ID" value="MBB5063145.1"/>
    <property type="molecule type" value="Genomic_DNA"/>
</dbReference>
<feature type="transmembrane region" description="Helical" evidence="1">
    <location>
        <begin position="48"/>
        <end position="67"/>
    </location>
</feature>
<accession>A0A7W7ZND0</accession>
<organism evidence="3 4">
    <name type="scientific">Granulicella mallensis</name>
    <dbReference type="NCBI Taxonomy" id="940614"/>
    <lineage>
        <taxon>Bacteria</taxon>
        <taxon>Pseudomonadati</taxon>
        <taxon>Acidobacteriota</taxon>
        <taxon>Terriglobia</taxon>
        <taxon>Terriglobales</taxon>
        <taxon>Acidobacteriaceae</taxon>
        <taxon>Granulicella</taxon>
    </lineage>
</organism>
<evidence type="ECO:0000256" key="1">
    <source>
        <dbReference type="SAM" id="Phobius"/>
    </source>
</evidence>
<reference evidence="3 4" key="1">
    <citation type="submission" date="2020-08" db="EMBL/GenBank/DDBJ databases">
        <title>Genomic Encyclopedia of Type Strains, Phase IV (KMG-V): Genome sequencing to study the core and pangenomes of soil and plant-associated prokaryotes.</title>
        <authorList>
            <person name="Whitman W."/>
        </authorList>
    </citation>
    <scope>NUCLEOTIDE SEQUENCE [LARGE SCALE GENOMIC DNA]</scope>
    <source>
        <strain evidence="3 4">X5P3</strain>
    </source>
</reference>
<keyword evidence="3" id="KW-0378">Hydrolase</keyword>
<dbReference type="GO" id="GO:0080120">
    <property type="term" value="P:CAAX-box protein maturation"/>
    <property type="evidence" value="ECO:0007669"/>
    <property type="project" value="UniProtKB-ARBA"/>
</dbReference>
<feature type="domain" description="CAAX prenyl protease 2/Lysostaphin resistance protein A-like" evidence="2">
    <location>
        <begin position="150"/>
        <end position="238"/>
    </location>
</feature>
<proteinExistence type="predicted"/>